<dbReference type="PANTHER" id="PTHR47472:SF1">
    <property type="entry name" value="DUF1446-DOMAIN-CONTAINING PROTEIN"/>
    <property type="match status" value="1"/>
</dbReference>
<sequence>MKSIDAVRIGVGAGFSDDRLTPALDLVSRVDLDYLVLECLAERTIARENLSRAKDPDKGYTPSLHERLQMLLPTCMEKNIRIVTNMGAANPLGAARAARDEATNLGLGSVPVAVVLGDDVTELVRSNPGLELLEDHLPVESLMDRIVSANAYLGADVICEALRTRAPIVITGRVADPSLFLAPLMHEFGWTSDNQTLMGQGTMAGHLLECSVSVAGGYFGWPGKKDVPNLADSAFPYADVGRDGSLFISKTPGTGGLVSVQTCSEQLIYEVHDPQNYITPDCVMDITGVDLIQAGENRVQARGAIGKPATDSYKVTVGYTDGYIGEGEVSYGGIGALDRARWAAEIVKERLRKQNFVYDDFRVDFIGMSSLHGKLDERVEPYEVRLRLAGRTQNRRAAQAVGFETRAMHIHGPGGGGGGSDPKVRDVLAVKSVLIPKHLVRTQVVLEN</sequence>
<dbReference type="PANTHER" id="PTHR47472">
    <property type="entry name" value="PROPIONYL-COA CARBOXYLASE"/>
    <property type="match status" value="1"/>
</dbReference>
<protein>
    <submittedName>
        <fullName evidence="2">DUF1446 domain-containing protein</fullName>
    </submittedName>
</protein>
<dbReference type="InterPro" id="IPR010839">
    <property type="entry name" value="AtuA_N"/>
</dbReference>
<dbReference type="OrthoDB" id="9763456at2"/>
<comment type="caution">
    <text evidence="2">The sequence shown here is derived from an EMBL/GenBank/DDBJ whole genome shotgun (WGS) entry which is preliminary data.</text>
</comment>
<keyword evidence="3" id="KW-1185">Reference proteome</keyword>
<dbReference type="AlphaFoldDB" id="A0A964T4C2"/>
<name>A0A964T4C2_9HYPH</name>
<evidence type="ECO:0000313" key="2">
    <source>
        <dbReference type="EMBL" id="MYZ47292.1"/>
    </source>
</evidence>
<dbReference type="Proteomes" id="UP000773614">
    <property type="component" value="Unassembled WGS sequence"/>
</dbReference>
<proteinExistence type="predicted"/>
<dbReference type="EMBL" id="SPKJ01000012">
    <property type="protein sequence ID" value="MYZ47292.1"/>
    <property type="molecule type" value="Genomic_DNA"/>
</dbReference>
<evidence type="ECO:0000259" key="1">
    <source>
        <dbReference type="Pfam" id="PF07287"/>
    </source>
</evidence>
<gene>
    <name evidence="2" type="ORF">E4O86_06145</name>
</gene>
<evidence type="ECO:0000313" key="3">
    <source>
        <dbReference type="Proteomes" id="UP000773614"/>
    </source>
</evidence>
<accession>A0A964T4C2</accession>
<dbReference type="Pfam" id="PF07287">
    <property type="entry name" value="AtuA"/>
    <property type="match status" value="1"/>
</dbReference>
<dbReference type="RefSeq" id="WP_161139642.1">
    <property type="nucleotide sequence ID" value="NZ_SPKJ01000012.1"/>
</dbReference>
<organism evidence="2 3">
    <name type="scientific">Propylenella binzhouense</name>
    <dbReference type="NCBI Taxonomy" id="2555902"/>
    <lineage>
        <taxon>Bacteria</taxon>
        <taxon>Pseudomonadati</taxon>
        <taxon>Pseudomonadota</taxon>
        <taxon>Alphaproteobacteria</taxon>
        <taxon>Hyphomicrobiales</taxon>
        <taxon>Propylenellaceae</taxon>
        <taxon>Propylenella</taxon>
    </lineage>
</organism>
<feature type="domain" description="Acyclic terpene utilisation N-terminal" evidence="1">
    <location>
        <begin position="7"/>
        <end position="445"/>
    </location>
</feature>
<reference evidence="2" key="1">
    <citation type="submission" date="2019-03" db="EMBL/GenBank/DDBJ databases">
        <title>Afifella sp. nov., isolated from activated sludge.</title>
        <authorList>
            <person name="Li Q."/>
            <person name="Liu Y."/>
        </authorList>
    </citation>
    <scope>NUCLEOTIDE SEQUENCE</scope>
    <source>
        <strain evidence="2">L72</strain>
    </source>
</reference>